<keyword evidence="2 4" id="KW-0689">Ribosomal protein</keyword>
<name>A0A1F5XHQ8_9BACT</name>
<dbReference type="CDD" id="cd00364">
    <property type="entry name" value="Ribosomal_uS17"/>
    <property type="match status" value="1"/>
</dbReference>
<sequence>MTQTVRGVVVSNKMRHTVVVEVSRLKKHRLYGKFIKTSKRYKAHTMEDVPEGAKVALETCRPMSKDKKWKLIKVL</sequence>
<evidence type="ECO:0000256" key="3">
    <source>
        <dbReference type="ARBA" id="ARBA00023274"/>
    </source>
</evidence>
<dbReference type="Pfam" id="PF00366">
    <property type="entry name" value="Ribosomal_S17"/>
    <property type="match status" value="1"/>
</dbReference>
<dbReference type="GO" id="GO:0022627">
    <property type="term" value="C:cytosolic small ribosomal subunit"/>
    <property type="evidence" value="ECO:0007669"/>
    <property type="project" value="TreeGrafter"/>
</dbReference>
<dbReference type="Gene3D" id="2.40.50.140">
    <property type="entry name" value="Nucleic acid-binding proteins"/>
    <property type="match status" value="1"/>
</dbReference>
<proteinExistence type="inferred from homology"/>
<evidence type="ECO:0000256" key="1">
    <source>
        <dbReference type="ARBA" id="ARBA00010254"/>
    </source>
</evidence>
<organism evidence="4 5">
    <name type="scientific">Candidatus Giovannonibacteria bacterium RIFCSPLOWO2_01_FULL_46_32</name>
    <dbReference type="NCBI Taxonomy" id="1798353"/>
    <lineage>
        <taxon>Bacteria</taxon>
        <taxon>Candidatus Giovannoniibacteriota</taxon>
    </lineage>
</organism>
<evidence type="ECO:0000313" key="5">
    <source>
        <dbReference type="Proteomes" id="UP000177346"/>
    </source>
</evidence>
<keyword evidence="3" id="KW-0687">Ribonucleoprotein</keyword>
<dbReference type="EMBL" id="MFIF01000005">
    <property type="protein sequence ID" value="OGF87448.1"/>
    <property type="molecule type" value="Genomic_DNA"/>
</dbReference>
<dbReference type="SUPFAM" id="SSF50249">
    <property type="entry name" value="Nucleic acid-binding proteins"/>
    <property type="match status" value="1"/>
</dbReference>
<dbReference type="InterPro" id="IPR012340">
    <property type="entry name" value="NA-bd_OB-fold"/>
</dbReference>
<reference evidence="4 5" key="1">
    <citation type="journal article" date="2016" name="Nat. Commun.">
        <title>Thousands of microbial genomes shed light on interconnected biogeochemical processes in an aquifer system.</title>
        <authorList>
            <person name="Anantharaman K."/>
            <person name="Brown C.T."/>
            <person name="Hug L.A."/>
            <person name="Sharon I."/>
            <person name="Castelle C.J."/>
            <person name="Probst A.J."/>
            <person name="Thomas B.C."/>
            <person name="Singh A."/>
            <person name="Wilkins M.J."/>
            <person name="Karaoz U."/>
            <person name="Brodie E.L."/>
            <person name="Williams K.H."/>
            <person name="Hubbard S.S."/>
            <person name="Banfield J.F."/>
        </authorList>
    </citation>
    <scope>NUCLEOTIDE SEQUENCE [LARGE SCALE GENOMIC DNA]</scope>
</reference>
<dbReference type="PANTHER" id="PTHR10744">
    <property type="entry name" value="40S RIBOSOMAL PROTEIN S11 FAMILY MEMBER"/>
    <property type="match status" value="1"/>
</dbReference>
<dbReference type="GO" id="GO:0003735">
    <property type="term" value="F:structural constituent of ribosome"/>
    <property type="evidence" value="ECO:0007669"/>
    <property type="project" value="InterPro"/>
</dbReference>
<dbReference type="PRINTS" id="PR00973">
    <property type="entry name" value="RIBOSOMALS17"/>
</dbReference>
<dbReference type="InterPro" id="IPR000266">
    <property type="entry name" value="Ribosomal_uS17"/>
</dbReference>
<dbReference type="NCBIfam" id="NF004123">
    <property type="entry name" value="PRK05610.1"/>
    <property type="match status" value="1"/>
</dbReference>
<protein>
    <submittedName>
        <fullName evidence="4">30S ribosomal protein S17</fullName>
    </submittedName>
</protein>
<evidence type="ECO:0000313" key="4">
    <source>
        <dbReference type="EMBL" id="OGF87448.1"/>
    </source>
</evidence>
<gene>
    <name evidence="4" type="ORF">A3B19_02600</name>
</gene>
<dbReference type="GO" id="GO:0006412">
    <property type="term" value="P:translation"/>
    <property type="evidence" value="ECO:0007669"/>
    <property type="project" value="InterPro"/>
</dbReference>
<dbReference type="PANTHER" id="PTHR10744:SF1">
    <property type="entry name" value="SMALL RIBOSOMAL SUBUNIT PROTEIN US17M"/>
    <property type="match status" value="1"/>
</dbReference>
<dbReference type="Proteomes" id="UP000177346">
    <property type="component" value="Unassembled WGS sequence"/>
</dbReference>
<evidence type="ECO:0000256" key="2">
    <source>
        <dbReference type="ARBA" id="ARBA00022980"/>
    </source>
</evidence>
<accession>A0A1F5XHQ8</accession>
<dbReference type="AlphaFoldDB" id="A0A1F5XHQ8"/>
<comment type="caution">
    <text evidence="4">The sequence shown here is derived from an EMBL/GenBank/DDBJ whole genome shotgun (WGS) entry which is preliminary data.</text>
</comment>
<comment type="similarity">
    <text evidence="1">Belongs to the universal ribosomal protein uS17 family.</text>
</comment>